<dbReference type="Proteomes" id="UP000032289">
    <property type="component" value="Unassembled WGS sequence"/>
</dbReference>
<evidence type="ECO:0000313" key="1">
    <source>
        <dbReference type="EMBL" id="KIU23634.1"/>
    </source>
</evidence>
<accession>A0A0D1KFH6</accession>
<dbReference type="RefSeq" id="WP_043941339.1">
    <property type="nucleotide sequence ID" value="NZ_JWHT01000033.1"/>
</dbReference>
<proteinExistence type="predicted"/>
<dbReference type="PATRIC" id="fig|137591.24.peg.1340"/>
<protein>
    <submittedName>
        <fullName evidence="1">Uncharacterized protein</fullName>
    </submittedName>
</protein>
<comment type="caution">
    <text evidence="1">The sequence shown here is derived from an EMBL/GenBank/DDBJ whole genome shotgun (WGS) entry which is preliminary data.</text>
</comment>
<name>A0A0D1KFH6_9LACO</name>
<gene>
    <name evidence="1" type="ORF">ab3b_01368</name>
</gene>
<dbReference type="EMBL" id="JWHT01000033">
    <property type="protein sequence ID" value="KIU23634.1"/>
    <property type="molecule type" value="Genomic_DNA"/>
</dbReference>
<organism evidence="1 2">
    <name type="scientific">Weissella cibaria</name>
    <dbReference type="NCBI Taxonomy" id="137591"/>
    <lineage>
        <taxon>Bacteria</taxon>
        <taxon>Bacillati</taxon>
        <taxon>Bacillota</taxon>
        <taxon>Bacilli</taxon>
        <taxon>Lactobacillales</taxon>
        <taxon>Lactobacillaceae</taxon>
        <taxon>Weissella</taxon>
    </lineage>
</organism>
<evidence type="ECO:0000313" key="2">
    <source>
        <dbReference type="Proteomes" id="UP000032289"/>
    </source>
</evidence>
<sequence length="82" mass="9325">MNNDQITNFYNNNGFGRIDLVNGREIRSLPSFSQFGLMTLRIFNQAGEPESDVIFQWDNLSSALAWAISLPDFVALIAQYNH</sequence>
<dbReference type="AlphaFoldDB" id="A0A0D1KFH6"/>
<reference evidence="1 2" key="1">
    <citation type="journal article" date="2015" name="Microbiology (Mosc.)">
        <title>Genomics of the Weissella cibaria species with an examination of its metabolic traits.</title>
        <authorList>
            <person name="Lynch K.M."/>
            <person name="Lucid A."/>
            <person name="Arendt E.K."/>
            <person name="Sleator R.D."/>
            <person name="Lucey B."/>
            <person name="Coffey A."/>
        </authorList>
    </citation>
    <scope>NUCLEOTIDE SEQUENCE [LARGE SCALE GENOMIC DNA]</scope>
    <source>
        <strain evidence="1 2">AB3b</strain>
    </source>
</reference>